<feature type="region of interest" description="Disordered" evidence="1">
    <location>
        <begin position="32"/>
        <end position="80"/>
    </location>
</feature>
<gene>
    <name evidence="2" type="ORF">B296_00017984</name>
</gene>
<protein>
    <submittedName>
        <fullName evidence="2">Uncharacterized protein</fullName>
    </submittedName>
</protein>
<evidence type="ECO:0000313" key="3">
    <source>
        <dbReference type="Proteomes" id="UP000287651"/>
    </source>
</evidence>
<name>A0A427B4B5_ENSVE</name>
<comment type="caution">
    <text evidence="2">The sequence shown here is derived from an EMBL/GenBank/DDBJ whole genome shotgun (WGS) entry which is preliminary data.</text>
</comment>
<sequence length="92" mass="9816">MAGRSLAPATLRTISLTFCLFLESDHGEFFLPSAGPSSPAPQTGPVPALESRPHVTAAFPSKNGPAASPPSTSPPPPRRRHFVKYLSYIAFR</sequence>
<organism evidence="2 3">
    <name type="scientific">Ensete ventricosum</name>
    <name type="common">Abyssinian banana</name>
    <name type="synonym">Musa ensete</name>
    <dbReference type="NCBI Taxonomy" id="4639"/>
    <lineage>
        <taxon>Eukaryota</taxon>
        <taxon>Viridiplantae</taxon>
        <taxon>Streptophyta</taxon>
        <taxon>Embryophyta</taxon>
        <taxon>Tracheophyta</taxon>
        <taxon>Spermatophyta</taxon>
        <taxon>Magnoliopsida</taxon>
        <taxon>Liliopsida</taxon>
        <taxon>Zingiberales</taxon>
        <taxon>Musaceae</taxon>
        <taxon>Ensete</taxon>
    </lineage>
</organism>
<feature type="compositionally biased region" description="Pro residues" evidence="1">
    <location>
        <begin position="67"/>
        <end position="76"/>
    </location>
</feature>
<dbReference type="AlphaFoldDB" id="A0A427B4B5"/>
<dbReference type="EMBL" id="AMZH03000517">
    <property type="protein sequence ID" value="RRT83311.1"/>
    <property type="molecule type" value="Genomic_DNA"/>
</dbReference>
<dbReference type="Proteomes" id="UP000287651">
    <property type="component" value="Unassembled WGS sequence"/>
</dbReference>
<reference evidence="2 3" key="1">
    <citation type="journal article" date="2014" name="Agronomy (Basel)">
        <title>A Draft Genome Sequence for Ensete ventricosum, the Drought-Tolerant Tree Against Hunger.</title>
        <authorList>
            <person name="Harrison J."/>
            <person name="Moore K.A."/>
            <person name="Paszkiewicz K."/>
            <person name="Jones T."/>
            <person name="Grant M."/>
            <person name="Ambacheew D."/>
            <person name="Muzemil S."/>
            <person name="Studholme D.J."/>
        </authorList>
    </citation>
    <scope>NUCLEOTIDE SEQUENCE [LARGE SCALE GENOMIC DNA]</scope>
</reference>
<proteinExistence type="predicted"/>
<accession>A0A427B4B5</accession>
<evidence type="ECO:0000313" key="2">
    <source>
        <dbReference type="EMBL" id="RRT83311.1"/>
    </source>
</evidence>
<evidence type="ECO:0000256" key="1">
    <source>
        <dbReference type="SAM" id="MobiDB-lite"/>
    </source>
</evidence>